<dbReference type="Gene3D" id="3.30.70.270">
    <property type="match status" value="1"/>
</dbReference>
<accession>A0A8J6TEN3</accession>
<dbReference type="InterPro" id="IPR000160">
    <property type="entry name" value="GGDEF_dom"/>
</dbReference>
<sequence>MLPPTWMIENLKIEHIHSEAGKYVTVSIGICDNATLSTPNEIITDSNTALQQAKTEGRNRLICLHHNEEPNPS</sequence>
<organism evidence="2 3">
    <name type="scientific">Candidatus Desulfobia pelagia</name>
    <dbReference type="NCBI Taxonomy" id="2841692"/>
    <lineage>
        <taxon>Bacteria</taxon>
        <taxon>Pseudomonadati</taxon>
        <taxon>Thermodesulfobacteriota</taxon>
        <taxon>Desulfobulbia</taxon>
        <taxon>Desulfobulbales</taxon>
        <taxon>Desulfobulbaceae</taxon>
        <taxon>Candidatus Desulfobia</taxon>
    </lineage>
</organism>
<comment type="caution">
    <text evidence="2">The sequence shown here is derived from an EMBL/GenBank/DDBJ whole genome shotgun (WGS) entry which is preliminary data.</text>
</comment>
<gene>
    <name evidence="2" type="ORF">H8E41_01880</name>
</gene>
<dbReference type="AlphaFoldDB" id="A0A8J6TEN3"/>
<dbReference type="SUPFAM" id="SSF55073">
    <property type="entry name" value="Nucleotide cyclase"/>
    <property type="match status" value="1"/>
</dbReference>
<dbReference type="EMBL" id="JACNJZ010000045">
    <property type="protein sequence ID" value="MBC8316625.1"/>
    <property type="molecule type" value="Genomic_DNA"/>
</dbReference>
<dbReference type="Pfam" id="PF00990">
    <property type="entry name" value="GGDEF"/>
    <property type="match status" value="1"/>
</dbReference>
<dbReference type="InterPro" id="IPR029787">
    <property type="entry name" value="Nucleotide_cyclase"/>
</dbReference>
<feature type="domain" description="GGDEF" evidence="1">
    <location>
        <begin position="7"/>
        <end position="60"/>
    </location>
</feature>
<evidence type="ECO:0000313" key="2">
    <source>
        <dbReference type="EMBL" id="MBC8316625.1"/>
    </source>
</evidence>
<protein>
    <submittedName>
        <fullName evidence="2">Diguanylate cyclase</fullName>
    </submittedName>
</protein>
<reference evidence="2 3" key="1">
    <citation type="submission" date="2020-08" db="EMBL/GenBank/DDBJ databases">
        <title>Bridging the membrane lipid divide: bacteria of the FCB group superphylum have the potential to synthesize archaeal ether lipids.</title>
        <authorList>
            <person name="Villanueva L."/>
            <person name="Von Meijenfeldt F.A.B."/>
            <person name="Westbye A.B."/>
            <person name="Yadav S."/>
            <person name="Hopmans E.C."/>
            <person name="Dutilh B.E."/>
            <person name="Sinninghe Damste J.S."/>
        </authorList>
    </citation>
    <scope>NUCLEOTIDE SEQUENCE [LARGE SCALE GENOMIC DNA]</scope>
    <source>
        <strain evidence="2">NIOZ-UU47</strain>
    </source>
</reference>
<name>A0A8J6TEN3_9BACT</name>
<proteinExistence type="predicted"/>
<dbReference type="InterPro" id="IPR043128">
    <property type="entry name" value="Rev_trsase/Diguanyl_cyclase"/>
</dbReference>
<evidence type="ECO:0000259" key="1">
    <source>
        <dbReference type="Pfam" id="PF00990"/>
    </source>
</evidence>
<dbReference type="Proteomes" id="UP000614424">
    <property type="component" value="Unassembled WGS sequence"/>
</dbReference>
<evidence type="ECO:0000313" key="3">
    <source>
        <dbReference type="Proteomes" id="UP000614424"/>
    </source>
</evidence>